<comment type="cofactor">
    <cofactor evidence="5">
        <name>Mg(2+)</name>
        <dbReference type="ChEBI" id="CHEBI:18420"/>
    </cofactor>
</comment>
<evidence type="ECO:0000259" key="6">
    <source>
        <dbReference type="Pfam" id="PF00692"/>
    </source>
</evidence>
<dbReference type="InterPro" id="IPR036157">
    <property type="entry name" value="dUTPase-like_sf"/>
</dbReference>
<comment type="function">
    <text evidence="5">Involved in nucleotide metabolism via production of dUMP, the immediate precursor of thymidine nucleotides, and decreases the intracellular concentration of dUTP so that uracil cannot be incorporated into DNA.</text>
</comment>
<keyword evidence="5" id="KW-0460">Magnesium</keyword>
<evidence type="ECO:0000313" key="7">
    <source>
        <dbReference type="Ensembl" id="ENSOSIP00000003129.1"/>
    </source>
</evidence>
<comment type="catalytic activity">
    <reaction evidence="5">
        <text>dUTP + H2O = dUMP + diphosphate + H(+)</text>
        <dbReference type="Rhea" id="RHEA:10248"/>
        <dbReference type="ChEBI" id="CHEBI:15377"/>
        <dbReference type="ChEBI" id="CHEBI:15378"/>
        <dbReference type="ChEBI" id="CHEBI:33019"/>
        <dbReference type="ChEBI" id="CHEBI:61555"/>
        <dbReference type="ChEBI" id="CHEBI:246422"/>
        <dbReference type="EC" id="3.6.1.23"/>
    </reaction>
</comment>
<comment type="pathway">
    <text evidence="1 5">Pyrimidine metabolism; dUMP biosynthesis; dUMP from dCTP (dUTP route): step 2/2.</text>
</comment>
<dbReference type="GO" id="GO:0046081">
    <property type="term" value="P:dUTP catabolic process"/>
    <property type="evidence" value="ECO:0007669"/>
    <property type="project" value="UniProtKB-UniRule"/>
</dbReference>
<dbReference type="InterPro" id="IPR008181">
    <property type="entry name" value="dUTPase"/>
</dbReference>
<comment type="similarity">
    <text evidence="2 5">Belongs to the dUTPase family.</text>
</comment>
<dbReference type="PANTHER" id="PTHR11241:SF0">
    <property type="entry name" value="DEOXYURIDINE 5'-TRIPHOSPHATE NUCLEOTIDOHYDROLASE"/>
    <property type="match status" value="1"/>
</dbReference>
<dbReference type="Proteomes" id="UP000694383">
    <property type="component" value="Unplaced"/>
</dbReference>
<reference evidence="7" key="1">
    <citation type="submission" date="2025-08" db="UniProtKB">
        <authorList>
            <consortium name="Ensembl"/>
        </authorList>
    </citation>
    <scope>IDENTIFICATION</scope>
</reference>
<keyword evidence="5" id="KW-0479">Metal-binding</keyword>
<dbReference type="GeneTree" id="ENSGT00390000018390"/>
<dbReference type="InterPro" id="IPR033704">
    <property type="entry name" value="dUTPase_trimeric"/>
</dbReference>
<sequence>MQVCVHAELPFRATSGSAGLDLKSLETITLVPDTPTVVKTGLGLQCPPGTYGHILPRSGLSLKGVTTMAGVIDSDYQGELGVVLLKIGTDPYVITKGDKIAQLVIKPCDLTQVQEVEAPTMLTTRGTQGFGSTDKVGAKVWVRQESGPPRAAEIIAQGSDSVVTVMYPGEEKWVNVPANKCYLRED</sequence>
<reference evidence="7" key="2">
    <citation type="submission" date="2025-09" db="UniProtKB">
        <authorList>
            <consortium name="Ensembl"/>
        </authorList>
    </citation>
    <scope>IDENTIFICATION</scope>
</reference>
<dbReference type="PANTHER" id="PTHR11241">
    <property type="entry name" value="DEOXYURIDINE 5'-TRIPHOSPHATE NUCLEOTIDOHYDROLASE"/>
    <property type="match status" value="1"/>
</dbReference>
<evidence type="ECO:0000256" key="2">
    <source>
        <dbReference type="ARBA" id="ARBA00006581"/>
    </source>
</evidence>
<dbReference type="CDD" id="cd07557">
    <property type="entry name" value="trimeric_dUTPase"/>
    <property type="match status" value="1"/>
</dbReference>
<name>A0A8C7WTX6_9TELE</name>
<dbReference type="Pfam" id="PF00692">
    <property type="entry name" value="dUTPase"/>
    <property type="match status" value="1"/>
</dbReference>
<evidence type="ECO:0000256" key="1">
    <source>
        <dbReference type="ARBA" id="ARBA00005142"/>
    </source>
</evidence>
<dbReference type="Gene3D" id="2.70.40.10">
    <property type="match status" value="1"/>
</dbReference>
<keyword evidence="8" id="KW-1185">Reference proteome</keyword>
<evidence type="ECO:0000256" key="5">
    <source>
        <dbReference type="RuleBase" id="RU367024"/>
    </source>
</evidence>
<dbReference type="SUPFAM" id="SSF51283">
    <property type="entry name" value="dUTPase-like"/>
    <property type="match status" value="1"/>
</dbReference>
<dbReference type="InterPro" id="IPR029054">
    <property type="entry name" value="dUTPase-like"/>
</dbReference>
<evidence type="ECO:0000256" key="3">
    <source>
        <dbReference type="ARBA" id="ARBA00022801"/>
    </source>
</evidence>
<organism evidence="7 8">
    <name type="scientific">Oryzias sinensis</name>
    <name type="common">Chinese medaka</name>
    <dbReference type="NCBI Taxonomy" id="183150"/>
    <lineage>
        <taxon>Eukaryota</taxon>
        <taxon>Metazoa</taxon>
        <taxon>Chordata</taxon>
        <taxon>Craniata</taxon>
        <taxon>Vertebrata</taxon>
        <taxon>Euteleostomi</taxon>
        <taxon>Actinopterygii</taxon>
        <taxon>Neopterygii</taxon>
        <taxon>Teleostei</taxon>
        <taxon>Neoteleostei</taxon>
        <taxon>Acanthomorphata</taxon>
        <taxon>Ovalentaria</taxon>
        <taxon>Atherinomorphae</taxon>
        <taxon>Beloniformes</taxon>
        <taxon>Adrianichthyidae</taxon>
        <taxon>Oryziinae</taxon>
        <taxon>Oryzias</taxon>
    </lineage>
</organism>
<dbReference type="UniPathway" id="UPA00610">
    <property type="reaction ID" value="UER00666"/>
</dbReference>
<evidence type="ECO:0000256" key="4">
    <source>
        <dbReference type="ARBA" id="ARBA00023080"/>
    </source>
</evidence>
<dbReference type="NCBIfam" id="TIGR00576">
    <property type="entry name" value="dut"/>
    <property type="match status" value="1"/>
</dbReference>
<dbReference type="AlphaFoldDB" id="A0A8C7WTX6"/>
<keyword evidence="3 5" id="KW-0378">Hydrolase</keyword>
<dbReference type="GO" id="GO:0004170">
    <property type="term" value="F:dUTP diphosphatase activity"/>
    <property type="evidence" value="ECO:0007669"/>
    <property type="project" value="UniProtKB-UniRule"/>
</dbReference>
<evidence type="ECO:0000313" key="8">
    <source>
        <dbReference type="Proteomes" id="UP000694383"/>
    </source>
</evidence>
<dbReference type="GO" id="GO:0006226">
    <property type="term" value="P:dUMP biosynthetic process"/>
    <property type="evidence" value="ECO:0007669"/>
    <property type="project" value="UniProtKB-UniRule"/>
</dbReference>
<feature type="domain" description="dUTPase-like" evidence="6">
    <location>
        <begin position="7"/>
        <end position="133"/>
    </location>
</feature>
<protein>
    <recommendedName>
        <fullName evidence="5">Deoxyuridine 5'-triphosphate nucleotidohydrolase</fullName>
        <shortName evidence="5">dUTPase</shortName>
        <ecNumber evidence="5">3.6.1.23</ecNumber>
    </recommendedName>
    <alternativeName>
        <fullName evidence="5">dUTP pyrophosphatase</fullName>
    </alternativeName>
</protein>
<dbReference type="GO" id="GO:0000287">
    <property type="term" value="F:magnesium ion binding"/>
    <property type="evidence" value="ECO:0007669"/>
    <property type="project" value="UniProtKB-UniRule"/>
</dbReference>
<accession>A0A8C7WTX6</accession>
<proteinExistence type="inferred from homology"/>
<dbReference type="Ensembl" id="ENSOSIT00000003365.1">
    <property type="protein sequence ID" value="ENSOSIP00000003129.1"/>
    <property type="gene ID" value="ENSOSIG00000002028.1"/>
</dbReference>
<keyword evidence="4 5" id="KW-0546">Nucleotide metabolism</keyword>
<dbReference type="EC" id="3.6.1.23" evidence="5"/>
<dbReference type="NCBIfam" id="NF001862">
    <property type="entry name" value="PRK00601.1"/>
    <property type="match status" value="1"/>
</dbReference>